<gene>
    <name evidence="8" type="ORF">SASPL_122218</name>
</gene>
<accession>A0A8X8XKX4</accession>
<reference evidence="8" key="2">
    <citation type="submission" date="2020-08" db="EMBL/GenBank/DDBJ databases">
        <title>Plant Genome Project.</title>
        <authorList>
            <person name="Zhang R.-G."/>
        </authorList>
    </citation>
    <scope>NUCLEOTIDE SEQUENCE</scope>
    <source>
        <strain evidence="8">Huo1</strain>
        <tissue evidence="8">Leaf</tissue>
    </source>
</reference>
<evidence type="ECO:0000256" key="5">
    <source>
        <dbReference type="ARBA" id="ARBA00022884"/>
    </source>
</evidence>
<proteinExistence type="predicted"/>
<evidence type="ECO:0000256" key="4">
    <source>
        <dbReference type="ARBA" id="ARBA00022840"/>
    </source>
</evidence>
<keyword evidence="4" id="KW-0067">ATP-binding</keyword>
<keyword evidence="3" id="KW-0378">Hydrolase</keyword>
<dbReference type="FunFam" id="3.40.50.300:FF:000830">
    <property type="entry name" value="Endonuclease MutS2"/>
    <property type="match status" value="1"/>
</dbReference>
<evidence type="ECO:0000256" key="2">
    <source>
        <dbReference type="ARBA" id="ARBA00022741"/>
    </source>
</evidence>
<evidence type="ECO:0000313" key="8">
    <source>
        <dbReference type="EMBL" id="KAG6414844.1"/>
    </source>
</evidence>
<dbReference type="GO" id="GO:0019843">
    <property type="term" value="F:rRNA binding"/>
    <property type="evidence" value="ECO:0007669"/>
    <property type="project" value="UniProtKB-KW"/>
</dbReference>
<dbReference type="GO" id="GO:0016787">
    <property type="term" value="F:hydrolase activity"/>
    <property type="evidence" value="ECO:0007669"/>
    <property type="project" value="UniProtKB-KW"/>
</dbReference>
<dbReference type="GO" id="GO:0006298">
    <property type="term" value="P:mismatch repair"/>
    <property type="evidence" value="ECO:0007669"/>
    <property type="project" value="InterPro"/>
</dbReference>
<keyword evidence="1" id="KW-0699">rRNA-binding</keyword>
<dbReference type="InterPro" id="IPR000432">
    <property type="entry name" value="DNA_mismatch_repair_MutS_C"/>
</dbReference>
<evidence type="ECO:0000313" key="9">
    <source>
        <dbReference type="Proteomes" id="UP000298416"/>
    </source>
</evidence>
<dbReference type="OrthoDB" id="1924787at2759"/>
<feature type="domain" description="DNA mismatch repair proteins mutS family" evidence="7">
    <location>
        <begin position="564"/>
        <end position="580"/>
    </location>
</feature>
<comment type="caution">
    <text evidence="8">The sequence shown here is derived from an EMBL/GenBank/DDBJ whole genome shotgun (WGS) entry which is preliminary data.</text>
</comment>
<evidence type="ECO:0000256" key="1">
    <source>
        <dbReference type="ARBA" id="ARBA00022730"/>
    </source>
</evidence>
<dbReference type="PANTHER" id="PTHR48466">
    <property type="entry name" value="OS10G0509000 PROTEIN-RELATED"/>
    <property type="match status" value="1"/>
</dbReference>
<evidence type="ECO:0000256" key="3">
    <source>
        <dbReference type="ARBA" id="ARBA00022801"/>
    </source>
</evidence>
<dbReference type="Pfam" id="PF20297">
    <property type="entry name" value="MSSS"/>
    <property type="match status" value="1"/>
</dbReference>
<dbReference type="GO" id="GO:0005524">
    <property type="term" value="F:ATP binding"/>
    <property type="evidence" value="ECO:0007669"/>
    <property type="project" value="UniProtKB-KW"/>
</dbReference>
<keyword evidence="2" id="KW-0547">Nucleotide-binding</keyword>
<organism evidence="8">
    <name type="scientific">Salvia splendens</name>
    <name type="common">Scarlet sage</name>
    <dbReference type="NCBI Taxonomy" id="180675"/>
    <lineage>
        <taxon>Eukaryota</taxon>
        <taxon>Viridiplantae</taxon>
        <taxon>Streptophyta</taxon>
        <taxon>Embryophyta</taxon>
        <taxon>Tracheophyta</taxon>
        <taxon>Spermatophyta</taxon>
        <taxon>Magnoliopsida</taxon>
        <taxon>eudicotyledons</taxon>
        <taxon>Gunneridae</taxon>
        <taxon>Pentapetalae</taxon>
        <taxon>asterids</taxon>
        <taxon>lamiids</taxon>
        <taxon>Lamiales</taxon>
        <taxon>Lamiaceae</taxon>
        <taxon>Nepetoideae</taxon>
        <taxon>Mentheae</taxon>
        <taxon>Salviinae</taxon>
        <taxon>Salvia</taxon>
        <taxon>Salvia subgen. Calosphace</taxon>
        <taxon>core Calosphace</taxon>
    </lineage>
</organism>
<sequence>MPSLPFLHKFYRSPFHATALGISTTAAASTITTTATAKFVQFQLRIAPLNFRGKALIAAAASGDSSVKGDDHPSIVLDSLRVLQWDQLCDCVASFAGTTLGKQATKDQLWNLNKTYKLSIRLLGETKAAVEMHKYGAMTDFTGIDVALVETGIKCARRGFPVSGSEAMALVVLLRLAETLQFNIKAAIKEDSDWFMRFIPLSELITELVISQSLIKFIEQLVDEDGSVKDSASSNLRQSRDRVRHLEKKLYLLMENVIRNEAKETSTLEICNIDGRWCISSVAARSLNIEGLLLASGAGAGNLIEPLSAVPLNDELQQARDSVAKAEQEVLLKITKKMQIDLNDIENIFNSIIKIDTINARAKYSISFEGACPDLYLPKDKDRAIHAETPSEEEILSEQTRRTWILYLPKAHHPLLLQKHRHRLQMAMKDLSNANAEIRRRKQLGGSAKFKEDLNVSALEMQVAKLKQVRPVPFDILISQKTRVLIITGPNTGGKTICLKTVGLAAMMAKSGLYVLASEGAKVPWFDYVLADIGDEQSLSQSLSTFSGHLKQISEIKCLSTSLSLVLLDEVGAGTNPLEGAALGMSLLESFADSGALLTVASTHHGELKSLKYSNNAFENACMEFDEVELKPTYRILWGVPGRSNAINIAERLGLPVEILSNARKLYGAASAEINEVIMDMERFKQDYLEKVHESQHYLRISKKLHQSLLLTRNRVTEHGIMEKQRMVREISKMAASARSTMHKNLRESRSRPTPLLKQTKAEIDKHASNIFNQHAAATGENRTCVATESSEPVDNTKQSITEKKIKLPKAGDMVNVPSLNKKAAVLEVDLSKEEVVVQAGFLKVKLKLADIVPC</sequence>
<dbReference type="SMART" id="SM00534">
    <property type="entry name" value="MUTSac"/>
    <property type="match status" value="1"/>
</dbReference>
<reference evidence="8" key="1">
    <citation type="submission" date="2018-01" db="EMBL/GenBank/DDBJ databases">
        <authorList>
            <person name="Mao J.F."/>
        </authorList>
    </citation>
    <scope>NUCLEOTIDE SEQUENCE</scope>
    <source>
        <strain evidence="8">Huo1</strain>
        <tissue evidence="8">Leaf</tissue>
    </source>
</reference>
<dbReference type="InterPro" id="IPR005747">
    <property type="entry name" value="MutS2"/>
</dbReference>
<keyword evidence="5" id="KW-0694">RNA-binding</keyword>
<name>A0A8X8XKX4_SALSN</name>
<dbReference type="EMBL" id="PNBA02000008">
    <property type="protein sequence ID" value="KAG6414844.1"/>
    <property type="molecule type" value="Genomic_DNA"/>
</dbReference>
<dbReference type="Pfam" id="PF00488">
    <property type="entry name" value="MutS_V"/>
    <property type="match status" value="1"/>
</dbReference>
<evidence type="ECO:0000256" key="6">
    <source>
        <dbReference type="ARBA" id="ARBA00023125"/>
    </source>
</evidence>
<dbReference type="InterPro" id="IPR046893">
    <property type="entry name" value="MSSS"/>
</dbReference>
<keyword evidence="9" id="KW-1185">Reference proteome</keyword>
<dbReference type="GO" id="GO:0140664">
    <property type="term" value="F:ATP-dependent DNA damage sensor activity"/>
    <property type="evidence" value="ECO:0007669"/>
    <property type="project" value="InterPro"/>
</dbReference>
<keyword evidence="6" id="KW-0238">DNA-binding</keyword>
<dbReference type="PIRSF" id="PIRSF005814">
    <property type="entry name" value="MutS_YshD"/>
    <property type="match status" value="1"/>
</dbReference>
<dbReference type="AlphaFoldDB" id="A0A8X8XKX4"/>
<dbReference type="PANTHER" id="PTHR48466:SF2">
    <property type="entry name" value="OS10G0509000 PROTEIN"/>
    <property type="match status" value="1"/>
</dbReference>
<dbReference type="InterPro" id="IPR045076">
    <property type="entry name" value="MutS"/>
</dbReference>
<dbReference type="Proteomes" id="UP000298416">
    <property type="component" value="Unassembled WGS sequence"/>
</dbReference>
<dbReference type="GO" id="GO:0030983">
    <property type="term" value="F:mismatched DNA binding"/>
    <property type="evidence" value="ECO:0007669"/>
    <property type="project" value="InterPro"/>
</dbReference>
<protein>
    <recommendedName>
        <fullName evidence="7">DNA mismatch repair proteins mutS family domain-containing protein</fullName>
    </recommendedName>
</protein>
<dbReference type="PROSITE" id="PS00486">
    <property type="entry name" value="DNA_MISMATCH_REPAIR_2"/>
    <property type="match status" value="1"/>
</dbReference>
<evidence type="ECO:0000259" key="7">
    <source>
        <dbReference type="PROSITE" id="PS00486"/>
    </source>
</evidence>